<name>A0AAD7IRB8_9AGAR</name>
<protein>
    <submittedName>
        <fullName evidence="2">Uncharacterized protein</fullName>
    </submittedName>
</protein>
<sequence>MSNNTHDTGQRLRARDRLVAEISYAEEKKRWQEKGKASLFAPARRSVTFLPEAERGLKTQNPAKETASEYLDRLRYGPRIKAPAPRATARQYLDRLRYGPQTETPPPPRIKTAPKQTKTALRQNLPRATVSSNTDSPDAQTASPKRVVYDFDDPDSFIRESDVAAPVFHREPEWSEASDEDDYNPASGLPYCPRWNISRRRGNAIFELSLRLSPEEAAAKRDREERRDQRRRMLEDRRRARRALFTPVFNQLIEVGAVKKSCEKAEIGPAPQGFEYVQMNDDIFLSGNGSLTHVGSAENARIFNPARRIFSGGTRMAKTLGEELYNPEANTARAISGKRSSEENCITRKLTPPGQRQGNLF</sequence>
<dbReference type="AlphaFoldDB" id="A0AAD7IRB8"/>
<comment type="caution">
    <text evidence="2">The sequence shown here is derived from an EMBL/GenBank/DDBJ whole genome shotgun (WGS) entry which is preliminary data.</text>
</comment>
<feature type="region of interest" description="Disordered" evidence="1">
    <location>
        <begin position="97"/>
        <end position="146"/>
    </location>
</feature>
<feature type="compositionally biased region" description="Polar residues" evidence="1">
    <location>
        <begin position="129"/>
        <end position="143"/>
    </location>
</feature>
<evidence type="ECO:0000256" key="1">
    <source>
        <dbReference type="SAM" id="MobiDB-lite"/>
    </source>
</evidence>
<organism evidence="2 3">
    <name type="scientific">Mycena metata</name>
    <dbReference type="NCBI Taxonomy" id="1033252"/>
    <lineage>
        <taxon>Eukaryota</taxon>
        <taxon>Fungi</taxon>
        <taxon>Dikarya</taxon>
        <taxon>Basidiomycota</taxon>
        <taxon>Agaricomycotina</taxon>
        <taxon>Agaricomycetes</taxon>
        <taxon>Agaricomycetidae</taxon>
        <taxon>Agaricales</taxon>
        <taxon>Marasmiineae</taxon>
        <taxon>Mycenaceae</taxon>
        <taxon>Mycena</taxon>
    </lineage>
</organism>
<evidence type="ECO:0000313" key="2">
    <source>
        <dbReference type="EMBL" id="KAJ7748909.1"/>
    </source>
</evidence>
<reference evidence="2" key="1">
    <citation type="submission" date="2023-03" db="EMBL/GenBank/DDBJ databases">
        <title>Massive genome expansion in bonnet fungi (Mycena s.s.) driven by repeated elements and novel gene families across ecological guilds.</title>
        <authorList>
            <consortium name="Lawrence Berkeley National Laboratory"/>
            <person name="Harder C.B."/>
            <person name="Miyauchi S."/>
            <person name="Viragh M."/>
            <person name="Kuo A."/>
            <person name="Thoen E."/>
            <person name="Andreopoulos B."/>
            <person name="Lu D."/>
            <person name="Skrede I."/>
            <person name="Drula E."/>
            <person name="Henrissat B."/>
            <person name="Morin E."/>
            <person name="Kohler A."/>
            <person name="Barry K."/>
            <person name="LaButti K."/>
            <person name="Morin E."/>
            <person name="Salamov A."/>
            <person name="Lipzen A."/>
            <person name="Mereny Z."/>
            <person name="Hegedus B."/>
            <person name="Baldrian P."/>
            <person name="Stursova M."/>
            <person name="Weitz H."/>
            <person name="Taylor A."/>
            <person name="Grigoriev I.V."/>
            <person name="Nagy L.G."/>
            <person name="Martin F."/>
            <person name="Kauserud H."/>
        </authorList>
    </citation>
    <scope>NUCLEOTIDE SEQUENCE</scope>
    <source>
        <strain evidence="2">CBHHK182m</strain>
    </source>
</reference>
<keyword evidence="3" id="KW-1185">Reference proteome</keyword>
<dbReference type="Proteomes" id="UP001215598">
    <property type="component" value="Unassembled WGS sequence"/>
</dbReference>
<proteinExistence type="predicted"/>
<accession>A0AAD7IRB8</accession>
<gene>
    <name evidence="2" type="ORF">B0H16DRAFT_1847887</name>
</gene>
<evidence type="ECO:0000313" key="3">
    <source>
        <dbReference type="Proteomes" id="UP001215598"/>
    </source>
</evidence>
<dbReference type="EMBL" id="JARKIB010000071">
    <property type="protein sequence ID" value="KAJ7748909.1"/>
    <property type="molecule type" value="Genomic_DNA"/>
</dbReference>